<feature type="transmembrane region" description="Helical" evidence="6">
    <location>
        <begin position="214"/>
        <end position="233"/>
    </location>
</feature>
<dbReference type="HAMAP" id="MF_00221">
    <property type="entry name" value="NRAMP"/>
    <property type="match status" value="1"/>
</dbReference>
<dbReference type="PANTHER" id="PTHR11706">
    <property type="entry name" value="SOLUTE CARRIER PROTEIN FAMILY 11 MEMBER"/>
    <property type="match status" value="1"/>
</dbReference>
<evidence type="ECO:0000256" key="2">
    <source>
        <dbReference type="ARBA" id="ARBA00022448"/>
    </source>
</evidence>
<feature type="transmembrane region" description="Helical" evidence="6">
    <location>
        <begin position="413"/>
        <end position="435"/>
    </location>
</feature>
<keyword evidence="3 6" id="KW-0812">Transmembrane</keyword>
<evidence type="ECO:0000256" key="1">
    <source>
        <dbReference type="ARBA" id="ARBA00004141"/>
    </source>
</evidence>
<feature type="transmembrane region" description="Helical" evidence="6">
    <location>
        <begin position="378"/>
        <end position="401"/>
    </location>
</feature>
<comment type="similarity">
    <text evidence="6">Belongs to the NRAMP family.</text>
</comment>
<feature type="transmembrane region" description="Helical" evidence="6">
    <location>
        <begin position="168"/>
        <end position="190"/>
    </location>
</feature>
<dbReference type="NCBIfam" id="NF037982">
    <property type="entry name" value="Nramp_1"/>
    <property type="match status" value="1"/>
</dbReference>
<reference evidence="7 8" key="1">
    <citation type="journal article" date="2016" name="Nat. Commun.">
        <title>Thousands of microbial genomes shed light on interconnected biogeochemical processes in an aquifer system.</title>
        <authorList>
            <person name="Anantharaman K."/>
            <person name="Brown C.T."/>
            <person name="Hug L.A."/>
            <person name="Sharon I."/>
            <person name="Castelle C.J."/>
            <person name="Probst A.J."/>
            <person name="Thomas B.C."/>
            <person name="Singh A."/>
            <person name="Wilkins M.J."/>
            <person name="Karaoz U."/>
            <person name="Brodie E.L."/>
            <person name="Williams K.H."/>
            <person name="Hubbard S.S."/>
            <person name="Banfield J.F."/>
        </authorList>
    </citation>
    <scope>NUCLEOTIDE SEQUENCE [LARGE SCALE GENOMIC DNA]</scope>
</reference>
<feature type="transmembrane region" description="Helical" evidence="6">
    <location>
        <begin position="140"/>
        <end position="161"/>
    </location>
</feature>
<dbReference type="GO" id="GO:0005384">
    <property type="term" value="F:manganese ion transmembrane transporter activity"/>
    <property type="evidence" value="ECO:0007669"/>
    <property type="project" value="TreeGrafter"/>
</dbReference>
<comment type="subcellular location">
    <subcellularLocation>
        <location evidence="6">Cell membrane</location>
        <topology evidence="6">Multi-pass membrane protein</topology>
    </subcellularLocation>
    <subcellularLocation>
        <location evidence="1">Membrane</location>
        <topology evidence="1">Multi-pass membrane protein</topology>
    </subcellularLocation>
</comment>
<feature type="transmembrane region" description="Helical" evidence="6">
    <location>
        <begin position="254"/>
        <end position="277"/>
    </location>
</feature>
<dbReference type="NCBIfam" id="NF001923">
    <property type="entry name" value="PRK00701.1"/>
    <property type="match status" value="1"/>
</dbReference>
<organism evidence="7 8">
    <name type="scientific">Candidatus Kaiserbacteria bacterium RIFCSPHIGHO2_12_FULL_53_13</name>
    <dbReference type="NCBI Taxonomy" id="1798502"/>
    <lineage>
        <taxon>Bacteria</taxon>
        <taxon>Candidatus Kaiseribacteriota</taxon>
    </lineage>
</organism>
<evidence type="ECO:0000256" key="3">
    <source>
        <dbReference type="ARBA" id="ARBA00022692"/>
    </source>
</evidence>
<dbReference type="GO" id="GO:0034755">
    <property type="term" value="P:iron ion transmembrane transport"/>
    <property type="evidence" value="ECO:0007669"/>
    <property type="project" value="TreeGrafter"/>
</dbReference>
<proteinExistence type="inferred from homology"/>
<feature type="transmembrane region" description="Helical" evidence="6">
    <location>
        <begin position="64"/>
        <end position="90"/>
    </location>
</feature>
<evidence type="ECO:0000313" key="7">
    <source>
        <dbReference type="EMBL" id="OGG71205.1"/>
    </source>
</evidence>
<feature type="transmembrane region" description="Helical" evidence="6">
    <location>
        <begin position="111"/>
        <end position="134"/>
    </location>
</feature>
<keyword evidence="6" id="KW-0406">Ion transport</keyword>
<gene>
    <name evidence="6" type="primary">mntH</name>
    <name evidence="7" type="ORF">A3F27_02670</name>
</gene>
<feature type="transmembrane region" description="Helical" evidence="6">
    <location>
        <begin position="352"/>
        <end position="372"/>
    </location>
</feature>
<dbReference type="PRINTS" id="PR00447">
    <property type="entry name" value="NATRESASSCMP"/>
</dbReference>
<accession>A0A1F6EC00</accession>
<dbReference type="GO" id="GO:0046872">
    <property type="term" value="F:metal ion binding"/>
    <property type="evidence" value="ECO:0007669"/>
    <property type="project" value="UniProtKB-UniRule"/>
</dbReference>
<dbReference type="PANTHER" id="PTHR11706:SF33">
    <property type="entry name" value="NATURAL RESISTANCE-ASSOCIATED MACROPHAGE PROTEIN 2"/>
    <property type="match status" value="1"/>
</dbReference>
<protein>
    <recommendedName>
        <fullName evidence="6">Divalent metal cation transporter MntH</fullName>
    </recommendedName>
</protein>
<evidence type="ECO:0000256" key="4">
    <source>
        <dbReference type="ARBA" id="ARBA00022989"/>
    </source>
</evidence>
<evidence type="ECO:0000313" key="8">
    <source>
        <dbReference type="Proteomes" id="UP000176689"/>
    </source>
</evidence>
<sequence>MNAGAFIDEESKSLSEVHSSVNVPPPSGSFIRKLLAFSGPGYLVAVGYMDPGNWATDLAGGARFGYTLLFVILISNVMAILLQHLALKLGIATGRDLAQACRDAYRKPVRIALWVMAQIMIIACDLAEVIGSAIALNLLFHIPLAIGVVITAADVLLILMLQKKGFRYLEALIIALISTIVVAFGLEIFLSKPEIAAVLAGFIPTAAIFTDKEMLYIALGIMGATVMPHNIFLHSSIVQTRRYERDLPGKKEAVKFATIDTVIALMGAFFVNSAILIMSASVFHFSGHADVNDIDQAFFLLSPLLGTTLASIVFALALLASGQNSTLTGTLTGQIIMEGFLNLKMRPWIQRMMTRGLAIIPALAVIIFFKDFGVGKLLILSQVILSIQLPFAVIPLVMFTSSRKRMGDFVNPIWLKIVSYFLATVITALNVWLIYNLAFS</sequence>
<dbReference type="NCBIfam" id="TIGR01197">
    <property type="entry name" value="nramp"/>
    <property type="match status" value="1"/>
</dbReference>
<dbReference type="GO" id="GO:0015086">
    <property type="term" value="F:cadmium ion transmembrane transporter activity"/>
    <property type="evidence" value="ECO:0007669"/>
    <property type="project" value="TreeGrafter"/>
</dbReference>
<dbReference type="AlphaFoldDB" id="A0A1F6EC00"/>
<dbReference type="Pfam" id="PF01566">
    <property type="entry name" value="Nramp"/>
    <property type="match status" value="1"/>
</dbReference>
<keyword evidence="5 6" id="KW-0472">Membrane</keyword>
<dbReference type="InterPro" id="IPR001046">
    <property type="entry name" value="NRAMP_fam"/>
</dbReference>
<keyword evidence="6" id="KW-1003">Cell membrane</keyword>
<comment type="caution">
    <text evidence="7">The sequence shown here is derived from an EMBL/GenBank/DDBJ whole genome shotgun (WGS) entry which is preliminary data.</text>
</comment>
<keyword evidence="4 6" id="KW-1133">Transmembrane helix</keyword>
<evidence type="ECO:0000256" key="5">
    <source>
        <dbReference type="ARBA" id="ARBA00023136"/>
    </source>
</evidence>
<dbReference type="GO" id="GO:0015293">
    <property type="term" value="F:symporter activity"/>
    <property type="evidence" value="ECO:0007669"/>
    <property type="project" value="UniProtKB-UniRule"/>
</dbReference>
<evidence type="ECO:0000256" key="6">
    <source>
        <dbReference type="HAMAP-Rule" id="MF_00221"/>
    </source>
</evidence>
<comment type="function">
    <text evidence="6">H(+)-stimulated, divalent metal cation uptake system.</text>
</comment>
<dbReference type="Proteomes" id="UP000176689">
    <property type="component" value="Unassembled WGS sequence"/>
</dbReference>
<keyword evidence="6" id="KW-0769">Symport</keyword>
<keyword evidence="2 6" id="KW-0813">Transport</keyword>
<dbReference type="EMBL" id="MFLP01000010">
    <property type="protein sequence ID" value="OGG71205.1"/>
    <property type="molecule type" value="Genomic_DNA"/>
</dbReference>
<dbReference type="GO" id="GO:0005886">
    <property type="term" value="C:plasma membrane"/>
    <property type="evidence" value="ECO:0007669"/>
    <property type="project" value="UniProtKB-SubCell"/>
</dbReference>
<feature type="transmembrane region" description="Helical" evidence="6">
    <location>
        <begin position="297"/>
        <end position="319"/>
    </location>
</feature>
<name>A0A1F6EC00_9BACT</name>